<dbReference type="SUPFAM" id="SSF52743">
    <property type="entry name" value="Subtilisin-like"/>
    <property type="match status" value="1"/>
</dbReference>
<dbReference type="CDD" id="cd00306">
    <property type="entry name" value="Peptidases_S8_S53"/>
    <property type="match status" value="1"/>
</dbReference>
<keyword evidence="8" id="KW-1185">Reference proteome</keyword>
<dbReference type="Pfam" id="PF00082">
    <property type="entry name" value="Peptidase_S8"/>
    <property type="match status" value="1"/>
</dbReference>
<comment type="caution">
    <text evidence="7">The sequence shown here is derived from an EMBL/GenBank/DDBJ whole genome shotgun (WGS) entry which is preliminary data.</text>
</comment>
<dbReference type="Gene3D" id="3.40.50.200">
    <property type="entry name" value="Peptidase S8/S53 domain"/>
    <property type="match status" value="1"/>
</dbReference>
<organism evidence="7 8">
    <name type="scientific">Ferruginivarius sediminum</name>
    <dbReference type="NCBI Taxonomy" id="2661937"/>
    <lineage>
        <taxon>Bacteria</taxon>
        <taxon>Pseudomonadati</taxon>
        <taxon>Pseudomonadota</taxon>
        <taxon>Alphaproteobacteria</taxon>
        <taxon>Rhodospirillales</taxon>
        <taxon>Rhodospirillaceae</taxon>
        <taxon>Ferruginivarius</taxon>
    </lineage>
</organism>
<dbReference type="GO" id="GO:0006508">
    <property type="term" value="P:proteolysis"/>
    <property type="evidence" value="ECO:0007669"/>
    <property type="project" value="UniProtKB-KW"/>
</dbReference>
<dbReference type="GO" id="GO:0004252">
    <property type="term" value="F:serine-type endopeptidase activity"/>
    <property type="evidence" value="ECO:0007669"/>
    <property type="project" value="UniProtKB-UniRule"/>
</dbReference>
<dbReference type="Proteomes" id="UP000253941">
    <property type="component" value="Unassembled WGS sequence"/>
</dbReference>
<dbReference type="PANTHER" id="PTHR43806:SF11">
    <property type="entry name" value="CEREVISIN-RELATED"/>
    <property type="match status" value="1"/>
</dbReference>
<evidence type="ECO:0000256" key="2">
    <source>
        <dbReference type="ARBA" id="ARBA00022670"/>
    </source>
</evidence>
<evidence type="ECO:0000313" key="8">
    <source>
        <dbReference type="Proteomes" id="UP000253941"/>
    </source>
</evidence>
<dbReference type="InterPro" id="IPR050131">
    <property type="entry name" value="Peptidase_S8_subtilisin-like"/>
</dbReference>
<feature type="active site" description="Charge relay system" evidence="5">
    <location>
        <position position="88"/>
    </location>
</feature>
<comment type="similarity">
    <text evidence="1 5">Belongs to the peptidase S8 family.</text>
</comment>
<dbReference type="PANTHER" id="PTHR43806">
    <property type="entry name" value="PEPTIDASE S8"/>
    <property type="match status" value="1"/>
</dbReference>
<dbReference type="InterPro" id="IPR000209">
    <property type="entry name" value="Peptidase_S8/S53_dom"/>
</dbReference>
<evidence type="ECO:0000313" key="7">
    <source>
        <dbReference type="EMBL" id="RDD60772.1"/>
    </source>
</evidence>
<dbReference type="PROSITE" id="PS00137">
    <property type="entry name" value="SUBTILASE_HIS"/>
    <property type="match status" value="1"/>
</dbReference>
<dbReference type="AlphaFoldDB" id="A0A369T7C1"/>
<evidence type="ECO:0000259" key="6">
    <source>
        <dbReference type="Pfam" id="PF00082"/>
    </source>
</evidence>
<dbReference type="EMBL" id="QPMH01000020">
    <property type="protein sequence ID" value="RDD60772.1"/>
    <property type="molecule type" value="Genomic_DNA"/>
</dbReference>
<dbReference type="PROSITE" id="PS51892">
    <property type="entry name" value="SUBTILASE"/>
    <property type="match status" value="1"/>
</dbReference>
<dbReference type="RefSeq" id="WP_114583300.1">
    <property type="nucleotide sequence ID" value="NZ_QPMH01000020.1"/>
</dbReference>
<reference evidence="7 8" key="1">
    <citation type="submission" date="2018-07" db="EMBL/GenBank/DDBJ databases">
        <title>Venubactetium sediminum gen. nov., sp. nov., isolated from a marine solar saltern.</title>
        <authorList>
            <person name="Wang S."/>
        </authorList>
    </citation>
    <scope>NUCLEOTIDE SEQUENCE [LARGE SCALE GENOMIC DNA]</scope>
    <source>
        <strain evidence="7 8">WD2A32</strain>
    </source>
</reference>
<gene>
    <name evidence="7" type="ORF">DRB17_16370</name>
</gene>
<evidence type="ECO:0000256" key="5">
    <source>
        <dbReference type="PROSITE-ProRule" id="PRU01240"/>
    </source>
</evidence>
<dbReference type="InterPro" id="IPR036852">
    <property type="entry name" value="Peptidase_S8/S53_dom_sf"/>
</dbReference>
<feature type="active site" description="Charge relay system" evidence="5">
    <location>
        <position position="41"/>
    </location>
</feature>
<keyword evidence="2 5" id="KW-0645">Protease</keyword>
<proteinExistence type="inferred from homology"/>
<protein>
    <recommendedName>
        <fullName evidence="6">Peptidase S8/S53 domain-containing protein</fullName>
    </recommendedName>
</protein>
<feature type="domain" description="Peptidase S8/S53" evidence="6">
    <location>
        <begin position="36"/>
        <end position="304"/>
    </location>
</feature>
<keyword evidence="3 5" id="KW-0378">Hydrolase</keyword>
<sequence length="345" mass="38174">MPEKFWNIDMVKGRQALSLLPRRSDGSGQVDWGETEVALIDTGYTEHPVMGPWQEGKSPIVRVDDGLNLMERGARAQDSLDYEGTPGHGTRVASVLCGNLPGSFVGLAPGLSMIPYRAFNHVVISSKHARKRIAESIRHAVDISAAEVISMSFGFPQMSLFAQRHLGEAVDHAYDRGIIMVCAGGQIVDRVTYPGKFSRTIGVGGVTPKRRVWFRYDKSMAKRSIDIWAPADDVLRANSMLRDGEVVPDANGPGDGTSYATVHVAAAAAMWLRRREDELDEAYPEPWQRVEAFRNILTETSQDVAGDYWPERSRGILDIEALLKANLPDPGKLKREDRKAADEIF</sequence>
<evidence type="ECO:0000256" key="4">
    <source>
        <dbReference type="ARBA" id="ARBA00022825"/>
    </source>
</evidence>
<keyword evidence="4 5" id="KW-0720">Serine protease</keyword>
<evidence type="ECO:0000256" key="3">
    <source>
        <dbReference type="ARBA" id="ARBA00022801"/>
    </source>
</evidence>
<evidence type="ECO:0000256" key="1">
    <source>
        <dbReference type="ARBA" id="ARBA00011073"/>
    </source>
</evidence>
<accession>A0A369T7C1</accession>
<feature type="active site" description="Charge relay system" evidence="5">
    <location>
        <position position="258"/>
    </location>
</feature>
<dbReference type="InterPro" id="IPR022398">
    <property type="entry name" value="Peptidase_S8_His-AS"/>
</dbReference>
<name>A0A369T7C1_9PROT</name>